<proteinExistence type="inferred from homology"/>
<dbReference type="RefSeq" id="YP_010241688.1">
    <property type="nucleotide sequence ID" value="NC_059919.1"/>
</dbReference>
<dbReference type="GO" id="GO:0006412">
    <property type="term" value="P:translation"/>
    <property type="evidence" value="ECO:0007669"/>
    <property type="project" value="InterPro"/>
</dbReference>
<dbReference type="InterPro" id="IPR023798">
    <property type="entry name" value="Ribosomal_uS7_dom"/>
</dbReference>
<organism evidence="5">
    <name type="scientific">Sundstroemia setigera</name>
    <dbReference type="NCBI Taxonomy" id="3005"/>
    <lineage>
        <taxon>Eukaryota</taxon>
        <taxon>Sar</taxon>
        <taxon>Stramenopiles</taxon>
        <taxon>Ochrophyta</taxon>
        <taxon>Bacillariophyta</taxon>
        <taxon>Coscinodiscophyceae</taxon>
        <taxon>Rhizosoleniophycidae</taxon>
        <taxon>Rhizosoleniales</taxon>
        <taxon>Rhizosoleniaceae</taxon>
        <taxon>Sundstroemia</taxon>
    </lineage>
</organism>
<gene>
    <name evidence="5" type="primary">rps7</name>
</gene>
<geneLocation type="mitochondrion" evidence="5"/>
<evidence type="ECO:0000256" key="2">
    <source>
        <dbReference type="ARBA" id="ARBA00022980"/>
    </source>
</evidence>
<dbReference type="Pfam" id="PF00177">
    <property type="entry name" value="Ribosomal_S7"/>
    <property type="match status" value="1"/>
</dbReference>
<dbReference type="InterPro" id="IPR000235">
    <property type="entry name" value="Ribosomal_uS7"/>
</dbReference>
<evidence type="ECO:0000256" key="3">
    <source>
        <dbReference type="ARBA" id="ARBA00023274"/>
    </source>
</evidence>
<evidence type="ECO:0000313" key="5">
    <source>
        <dbReference type="EMBL" id="QTI82376.1"/>
    </source>
</evidence>
<protein>
    <submittedName>
        <fullName evidence="5">Ribosomal protein S7</fullName>
    </submittedName>
</protein>
<name>A0A8A6KGI3_9STRA</name>
<dbReference type="SUPFAM" id="SSF47973">
    <property type="entry name" value="Ribosomal protein S7"/>
    <property type="match status" value="1"/>
</dbReference>
<keyword evidence="2 5" id="KW-0689">Ribosomal protein</keyword>
<evidence type="ECO:0000259" key="4">
    <source>
        <dbReference type="Pfam" id="PF00177"/>
    </source>
</evidence>
<keyword evidence="3" id="KW-0687">Ribonucleoprotein</keyword>
<dbReference type="GeneID" id="69240838"/>
<dbReference type="GO" id="GO:0005840">
    <property type="term" value="C:ribosome"/>
    <property type="evidence" value="ECO:0007669"/>
    <property type="project" value="UniProtKB-KW"/>
</dbReference>
<dbReference type="EMBL" id="MW392567">
    <property type="protein sequence ID" value="QTI82376.1"/>
    <property type="molecule type" value="Genomic_DNA"/>
</dbReference>
<accession>A0A8A6KGI3</accession>
<reference evidence="5" key="1">
    <citation type="submission" date="2020-12" db="EMBL/GenBank/DDBJ databases">
        <title>Complete mitochondrial genome of Rhizosolenia setigera (Coscinodiscophyceae, Bacillariophyta).</title>
        <authorList>
            <person name="Yao Y."/>
        </authorList>
    </citation>
    <scope>NUCLEOTIDE SEQUENCE</scope>
    <source>
        <strain evidence="5">CNS00456</strain>
    </source>
</reference>
<dbReference type="PIRSF" id="PIRSF002122">
    <property type="entry name" value="RPS7p_RPS7a_RPS5e_RPS7o"/>
    <property type="match status" value="1"/>
</dbReference>
<dbReference type="AlphaFoldDB" id="A0A8A6KGI3"/>
<dbReference type="GO" id="GO:1990904">
    <property type="term" value="C:ribonucleoprotein complex"/>
    <property type="evidence" value="ECO:0007669"/>
    <property type="project" value="UniProtKB-KW"/>
</dbReference>
<comment type="similarity">
    <text evidence="1">Belongs to the universal ribosomal protein uS7 family.</text>
</comment>
<dbReference type="Gene3D" id="1.10.455.10">
    <property type="entry name" value="Ribosomal protein S7 domain"/>
    <property type="match status" value="1"/>
</dbReference>
<feature type="domain" description="Small ribosomal subunit protein uS7" evidence="4">
    <location>
        <begin position="5"/>
        <end position="127"/>
    </location>
</feature>
<sequence>MELKKYNKKYLKTFFLTVLMLNGKKNITEKILLKKIKLFNKLTKKNFNSIMIVSLKNNYPLLFRLNLKRRNRLIPIPILIKSSKRIRYLFKIFTTQYKKKSKSNISIDNYLFSEFLDCSKNIGSLKKINESEYKNCFLNKTFINFKWF</sequence>
<evidence type="ECO:0000256" key="1">
    <source>
        <dbReference type="ARBA" id="ARBA00007151"/>
    </source>
</evidence>
<keyword evidence="5" id="KW-0496">Mitochondrion</keyword>
<dbReference type="InterPro" id="IPR036823">
    <property type="entry name" value="Ribosomal_uS7_dom_sf"/>
</dbReference>